<dbReference type="RefSeq" id="WP_059520436.1">
    <property type="nucleotide sequence ID" value="NZ_LOWA01000057.1"/>
</dbReference>
<comment type="caution">
    <text evidence="3">The sequence shown here is derived from an EMBL/GenBank/DDBJ whole genome shotgun (WGS) entry which is preliminary data.</text>
</comment>
<keyword evidence="4" id="KW-1185">Reference proteome</keyword>
<dbReference type="SUPFAM" id="SSF56925">
    <property type="entry name" value="OMPA-like"/>
    <property type="match status" value="1"/>
</dbReference>
<evidence type="ECO:0000313" key="4">
    <source>
        <dbReference type="Proteomes" id="UP000062788"/>
    </source>
</evidence>
<feature type="signal peptide" evidence="2">
    <location>
        <begin position="1"/>
        <end position="27"/>
    </location>
</feature>
<dbReference type="Gene3D" id="2.40.160.20">
    <property type="match status" value="1"/>
</dbReference>
<dbReference type="Pfam" id="PF03922">
    <property type="entry name" value="OmpW"/>
    <property type="match status" value="1"/>
</dbReference>
<evidence type="ECO:0000256" key="2">
    <source>
        <dbReference type="SAM" id="SignalP"/>
    </source>
</evidence>
<dbReference type="Proteomes" id="UP000062788">
    <property type="component" value="Unassembled WGS sequence"/>
</dbReference>
<dbReference type="GO" id="GO:0055085">
    <property type="term" value="P:transmembrane transport"/>
    <property type="evidence" value="ECO:0007669"/>
    <property type="project" value="TreeGrafter"/>
</dbReference>
<evidence type="ECO:0000256" key="1">
    <source>
        <dbReference type="ARBA" id="ARBA00004442"/>
    </source>
</evidence>
<keyword evidence="2" id="KW-0732">Signal</keyword>
<dbReference type="AlphaFoldDB" id="A0A103DVW7"/>
<dbReference type="PANTHER" id="PTHR36920">
    <property type="match status" value="1"/>
</dbReference>
<evidence type="ECO:0000313" key="3">
    <source>
        <dbReference type="EMBL" id="KVE23545.1"/>
    </source>
</evidence>
<comment type="subcellular location">
    <subcellularLocation>
        <location evidence="1">Cell outer membrane</location>
    </subcellularLocation>
</comment>
<feature type="chain" id="PRO_5007114247" description="OmpW family protein" evidence="2">
    <location>
        <begin position="28"/>
        <end position="245"/>
    </location>
</feature>
<dbReference type="EMBL" id="LOWA01000057">
    <property type="protein sequence ID" value="KVE23545.1"/>
    <property type="molecule type" value="Genomic_DNA"/>
</dbReference>
<dbReference type="InterPro" id="IPR005618">
    <property type="entry name" value="OMPW"/>
</dbReference>
<proteinExistence type="predicted"/>
<sequence length="245" mass="25997">MEFRKTFRMLVAVTLVCAASIAGHANAQSSGSMQLGIGWLHVMPQGNADPIVVESVAGAPMNQQRTGTGAHAGASDAASLMAEYFVTDHIGVAFLAGTPFTTDLIGNGSLASFGVIGKTKPLAPVLEVRYHFLATDAKFRPFVGLGVNYTWYSDTRIVNTAFLNATCGPGCSTRASLSSSWNPTFELGANYALSKHWSINASLSYIPLSTTLTTNATTATGVDIVTKMRIRVNPLVTHLDIAYTF</sequence>
<dbReference type="GO" id="GO:0009279">
    <property type="term" value="C:cell outer membrane"/>
    <property type="evidence" value="ECO:0007669"/>
    <property type="project" value="UniProtKB-SubCell"/>
</dbReference>
<accession>A0A103DVW7</accession>
<dbReference type="InterPro" id="IPR011250">
    <property type="entry name" value="OMP/PagP_B-barrel"/>
</dbReference>
<dbReference type="OrthoDB" id="9807574at2"/>
<evidence type="ECO:0008006" key="5">
    <source>
        <dbReference type="Google" id="ProtNLM"/>
    </source>
</evidence>
<gene>
    <name evidence="3" type="ORF">WS67_22985</name>
</gene>
<reference evidence="3 4" key="1">
    <citation type="submission" date="2015-11" db="EMBL/GenBank/DDBJ databases">
        <title>Expanding the genomic diversity of Burkholderia species for the development of highly accurate diagnostics.</title>
        <authorList>
            <person name="Sahl J."/>
            <person name="Keim P."/>
            <person name="Wagner D."/>
        </authorList>
    </citation>
    <scope>NUCLEOTIDE SEQUENCE [LARGE SCALE GENOMIC DNA]</scope>
    <source>
        <strain evidence="3 4">TSV85</strain>
    </source>
</reference>
<name>A0A103DVW7_9BURK</name>
<organism evidence="3 4">
    <name type="scientific">Burkholderia singularis</name>
    <dbReference type="NCBI Taxonomy" id="1503053"/>
    <lineage>
        <taxon>Bacteria</taxon>
        <taxon>Pseudomonadati</taxon>
        <taxon>Pseudomonadota</taxon>
        <taxon>Betaproteobacteria</taxon>
        <taxon>Burkholderiales</taxon>
        <taxon>Burkholderiaceae</taxon>
        <taxon>Burkholderia</taxon>
        <taxon>pseudomallei group</taxon>
    </lineage>
</organism>
<protein>
    <recommendedName>
        <fullName evidence="5">OmpW family protein</fullName>
    </recommendedName>
</protein>
<dbReference type="PANTHER" id="PTHR36920:SF1">
    <property type="entry name" value="OUTER MEMBRANE PROTEIN W"/>
    <property type="match status" value="1"/>
</dbReference>